<dbReference type="PANTHER" id="PTHR30001">
    <property type="entry name" value="RIBONUCLEASE"/>
    <property type="match status" value="1"/>
</dbReference>
<dbReference type="GO" id="GO:0005737">
    <property type="term" value="C:cytoplasm"/>
    <property type="evidence" value="ECO:0007669"/>
    <property type="project" value="TreeGrafter"/>
</dbReference>
<proteinExistence type="predicted"/>
<evidence type="ECO:0000256" key="3">
    <source>
        <dbReference type="ARBA" id="ARBA00022801"/>
    </source>
</evidence>
<dbReference type="SUPFAM" id="SSF50249">
    <property type="entry name" value="Nucleic acid-binding proteins"/>
    <property type="match status" value="1"/>
</dbReference>
<dbReference type="GO" id="GO:0016787">
    <property type="term" value="F:hydrolase activity"/>
    <property type="evidence" value="ECO:0007669"/>
    <property type="project" value="UniProtKB-KW"/>
</dbReference>
<dbReference type="CDD" id="cd04453">
    <property type="entry name" value="S1_RNase_E"/>
    <property type="match status" value="1"/>
</dbReference>
<accession>A0A838ZKC2</accession>
<dbReference type="Gene3D" id="2.40.50.140">
    <property type="entry name" value="Nucleic acid-binding proteins"/>
    <property type="match status" value="1"/>
</dbReference>
<dbReference type="Pfam" id="PF10150">
    <property type="entry name" value="RNase_E_G"/>
    <property type="match status" value="1"/>
</dbReference>
<dbReference type="GO" id="GO:0006364">
    <property type="term" value="P:rRNA processing"/>
    <property type="evidence" value="ECO:0007669"/>
    <property type="project" value="TreeGrafter"/>
</dbReference>
<evidence type="ECO:0000256" key="2">
    <source>
        <dbReference type="ARBA" id="ARBA00022723"/>
    </source>
</evidence>
<evidence type="ECO:0000259" key="6">
    <source>
        <dbReference type="Pfam" id="PF10150"/>
    </source>
</evidence>
<reference evidence="7 8" key="1">
    <citation type="submission" date="2020-07" db="EMBL/GenBank/DDBJ databases">
        <title>Moheibacter lacus sp. nov., a member of the family Flavobacteriaceae isolated from freshwater lake sediment.</title>
        <authorList>
            <person name="Liu Y."/>
        </authorList>
    </citation>
    <scope>NUCLEOTIDE SEQUENCE [LARGE SCALE GENOMIC DNA]</scope>
    <source>
        <strain evidence="7 8">BDHS18</strain>
    </source>
</reference>
<dbReference type="GO" id="GO:0003723">
    <property type="term" value="F:RNA binding"/>
    <property type="evidence" value="ECO:0007669"/>
    <property type="project" value="UniProtKB-KW"/>
</dbReference>
<keyword evidence="4" id="KW-0460">Magnesium</keyword>
<protein>
    <submittedName>
        <fullName evidence="7">Rne/Rng family ribonuclease</fullName>
    </submittedName>
</protein>
<evidence type="ECO:0000256" key="4">
    <source>
        <dbReference type="ARBA" id="ARBA00022842"/>
    </source>
</evidence>
<dbReference type="GO" id="GO:0046872">
    <property type="term" value="F:metal ion binding"/>
    <property type="evidence" value="ECO:0007669"/>
    <property type="project" value="UniProtKB-KW"/>
</dbReference>
<dbReference type="RefSeq" id="WP_182042406.1">
    <property type="nucleotide sequence ID" value="NZ_JACDZE010000001.1"/>
</dbReference>
<keyword evidence="5" id="KW-0694">RNA-binding</keyword>
<dbReference type="PANTHER" id="PTHR30001:SF0">
    <property type="entry name" value="RIBONUCLEASE G"/>
    <property type="match status" value="1"/>
</dbReference>
<feature type="domain" description="RNA-binding protein AU-1/Ribonuclease E/G" evidence="6">
    <location>
        <begin position="143"/>
        <end position="416"/>
    </location>
</feature>
<dbReference type="AlphaFoldDB" id="A0A838ZKC2"/>
<comment type="cofactor">
    <cofactor evidence="1">
        <name>Mg(2+)</name>
        <dbReference type="ChEBI" id="CHEBI:18420"/>
    </cofactor>
</comment>
<dbReference type="GO" id="GO:0004540">
    <property type="term" value="F:RNA nuclease activity"/>
    <property type="evidence" value="ECO:0007669"/>
    <property type="project" value="InterPro"/>
</dbReference>
<keyword evidence="8" id="KW-1185">Reference proteome</keyword>
<evidence type="ECO:0000256" key="1">
    <source>
        <dbReference type="ARBA" id="ARBA00001946"/>
    </source>
</evidence>
<name>A0A838ZKC2_9FLAO</name>
<dbReference type="InterPro" id="IPR019307">
    <property type="entry name" value="RNA-bd_AU-1/RNase_E/G"/>
</dbReference>
<evidence type="ECO:0000313" key="8">
    <source>
        <dbReference type="Proteomes" id="UP000552241"/>
    </source>
</evidence>
<comment type="caution">
    <text evidence="7">The sequence shown here is derived from an EMBL/GenBank/DDBJ whole genome shotgun (WGS) entry which is preliminary data.</text>
</comment>
<gene>
    <name evidence="7" type="ORF">HU137_03450</name>
</gene>
<dbReference type="InterPro" id="IPR004659">
    <property type="entry name" value="RNase_E/G"/>
</dbReference>
<organism evidence="7 8">
    <name type="scientific">Moheibacter lacus</name>
    <dbReference type="NCBI Taxonomy" id="2745851"/>
    <lineage>
        <taxon>Bacteria</taxon>
        <taxon>Pseudomonadati</taxon>
        <taxon>Bacteroidota</taxon>
        <taxon>Flavobacteriia</taxon>
        <taxon>Flavobacteriales</taxon>
        <taxon>Weeksellaceae</taxon>
        <taxon>Moheibacter</taxon>
    </lineage>
</organism>
<dbReference type="Proteomes" id="UP000552241">
    <property type="component" value="Unassembled WGS sequence"/>
</dbReference>
<dbReference type="NCBIfam" id="TIGR00757">
    <property type="entry name" value="RNaseEG"/>
    <property type="match status" value="1"/>
</dbReference>
<sequence>MNKELVVSTGEDFVQIAMLEDGRLMELHQENVDLNFAVGDMYLGKVKKLAPSLNAAFVDIGYSKDAFLHYHDLGPHVKSLKTYTQLVSSGKFKSPNLKSFRKEEMIKKDGTIDQVLSAGDSIVIQITKEPIHTKGPRITSEISIAGRFLILTPFSDKVSVSQKIKSKAEKDRLVALVESIKPEGFGIIIRTVAEGKKVAELHADLNYLMNKWQVVFKNIQKKVVPMKLLNEMDRASAILRDNFNEDFVKITVDDDDLAEDMTEYLNIIAPGKSGIIKVSTDGEVPLFERMGIERQIKFSFGKNVTIPQSKGAYLVIEHTEALHVIDVNSGNISRSSNNQEESALAVNKIAASEVARQLRLRDMGGIIVVDFIDMTNNENKKALYEHLRTEMQKDRAKHKILPPSKFGLIQITRQRVRPELNIITTEENPNALNEEVEAPILLIEKMEQILRNIIETKGKKANDISLHVHPFVAAYLTKGIPSIRQKWYIKFKKWIKIVPRDSYKYLQFNFLNKNNTLFNESN</sequence>
<evidence type="ECO:0000313" key="7">
    <source>
        <dbReference type="EMBL" id="MBA5628824.1"/>
    </source>
</evidence>
<dbReference type="EMBL" id="JACDZE010000001">
    <property type="protein sequence ID" value="MBA5628824.1"/>
    <property type="molecule type" value="Genomic_DNA"/>
</dbReference>
<dbReference type="InterPro" id="IPR012340">
    <property type="entry name" value="NA-bd_OB-fold"/>
</dbReference>
<keyword evidence="2" id="KW-0479">Metal-binding</keyword>
<evidence type="ECO:0000256" key="5">
    <source>
        <dbReference type="ARBA" id="ARBA00022884"/>
    </source>
</evidence>
<keyword evidence="3" id="KW-0378">Hydrolase</keyword>